<accession>A0ABP9RJE9</accession>
<dbReference type="Proteomes" id="UP001501570">
    <property type="component" value="Unassembled WGS sequence"/>
</dbReference>
<evidence type="ECO:0000313" key="2">
    <source>
        <dbReference type="Proteomes" id="UP001501570"/>
    </source>
</evidence>
<gene>
    <name evidence="1" type="ORF">GCM10023322_04230</name>
</gene>
<dbReference type="RefSeq" id="WP_345625465.1">
    <property type="nucleotide sequence ID" value="NZ_BAABJQ010000001.1"/>
</dbReference>
<comment type="caution">
    <text evidence="1">The sequence shown here is derived from an EMBL/GenBank/DDBJ whole genome shotgun (WGS) entry which is preliminary data.</text>
</comment>
<reference evidence="2" key="1">
    <citation type="journal article" date="2019" name="Int. J. Syst. Evol. Microbiol.">
        <title>The Global Catalogue of Microorganisms (GCM) 10K type strain sequencing project: providing services to taxonomists for standard genome sequencing and annotation.</title>
        <authorList>
            <consortium name="The Broad Institute Genomics Platform"/>
            <consortium name="The Broad Institute Genome Sequencing Center for Infectious Disease"/>
            <person name="Wu L."/>
            <person name="Ma J."/>
        </authorList>
    </citation>
    <scope>NUCLEOTIDE SEQUENCE [LARGE SCALE GENOMIC DNA]</scope>
    <source>
        <strain evidence="2">JCM 18304</strain>
    </source>
</reference>
<sequence>MNRRRLRSGTLRLIVMAAVALGIIIAAAPTGRVAAPASDDSPQAVVVSVVGSTPGSPLLGGMHEMSPADVIWV</sequence>
<keyword evidence="2" id="KW-1185">Reference proteome</keyword>
<organism evidence="1 2">
    <name type="scientific">Rugosimonospora acidiphila</name>
    <dbReference type="NCBI Taxonomy" id="556531"/>
    <lineage>
        <taxon>Bacteria</taxon>
        <taxon>Bacillati</taxon>
        <taxon>Actinomycetota</taxon>
        <taxon>Actinomycetes</taxon>
        <taxon>Micromonosporales</taxon>
        <taxon>Micromonosporaceae</taxon>
        <taxon>Rugosimonospora</taxon>
    </lineage>
</organism>
<proteinExistence type="predicted"/>
<dbReference type="EMBL" id="BAABJQ010000001">
    <property type="protein sequence ID" value="GAA5178058.1"/>
    <property type="molecule type" value="Genomic_DNA"/>
</dbReference>
<evidence type="ECO:0000313" key="1">
    <source>
        <dbReference type="EMBL" id="GAA5178058.1"/>
    </source>
</evidence>
<name>A0ABP9RJE9_9ACTN</name>
<protein>
    <submittedName>
        <fullName evidence="1">Uncharacterized protein</fullName>
    </submittedName>
</protein>